<reference evidence="2" key="1">
    <citation type="submission" date="2020-06" db="EMBL/GenBank/DDBJ databases">
        <title>Characterization of fructooligosaccharide metabolism and fructooligosaccharide-degrading enzymes in human commensal butyrate producers.</title>
        <authorList>
            <person name="Tanno H."/>
            <person name="Fujii T."/>
            <person name="Hirano K."/>
            <person name="Maeno S."/>
            <person name="Tonozuka T."/>
            <person name="Sakamoto M."/>
            <person name="Ohkuma M."/>
            <person name="Tochio T."/>
            <person name="Endo A."/>
        </authorList>
    </citation>
    <scope>NUCLEOTIDE SEQUENCE</scope>
    <source>
        <strain evidence="2">JCM 31265</strain>
    </source>
</reference>
<name>A0AAI9K1S9_9FIRM</name>
<sequence length="107" mass="11522">MNTKYILIGIAVSAVVTFALRALPFVIFNGKRQMPEMLVKLGRVLPATIMAVLIVYCLKGAVSAPVATGIPSLVGVLVTGGTYKWKHNTLLSILLGTASYMIMLRIM</sequence>
<dbReference type="AlphaFoldDB" id="A0AAI9K1S9"/>
<keyword evidence="1" id="KW-1133">Transmembrane helix</keyword>
<evidence type="ECO:0000313" key="3">
    <source>
        <dbReference type="Proteomes" id="UP000660047"/>
    </source>
</evidence>
<dbReference type="PIRSF" id="PIRSF003203">
    <property type="entry name" value="AzlD"/>
    <property type="match status" value="1"/>
</dbReference>
<dbReference type="InterPro" id="IPR008407">
    <property type="entry name" value="Brnchd-chn_aa_trnsp_AzlD"/>
</dbReference>
<protein>
    <submittedName>
        <fullName evidence="2">Branched-chain amino acid transporter AzlD</fullName>
    </submittedName>
</protein>
<evidence type="ECO:0000256" key="1">
    <source>
        <dbReference type="SAM" id="Phobius"/>
    </source>
</evidence>
<proteinExistence type="predicted"/>
<dbReference type="Pfam" id="PF05437">
    <property type="entry name" value="AzlD"/>
    <property type="match status" value="1"/>
</dbReference>
<dbReference type="Proteomes" id="UP000660047">
    <property type="component" value="Unassembled WGS sequence"/>
</dbReference>
<keyword evidence="1" id="KW-0472">Membrane</keyword>
<evidence type="ECO:0000313" key="2">
    <source>
        <dbReference type="EMBL" id="GFO94005.1"/>
    </source>
</evidence>
<feature type="transmembrane region" description="Helical" evidence="1">
    <location>
        <begin position="49"/>
        <end position="70"/>
    </location>
</feature>
<dbReference type="RefSeq" id="WP_015533734.1">
    <property type="nucleotide sequence ID" value="NZ_BLYL01000004.1"/>
</dbReference>
<organism evidence="2 3">
    <name type="scientific">Coprococcus eutactus</name>
    <dbReference type="NCBI Taxonomy" id="33043"/>
    <lineage>
        <taxon>Bacteria</taxon>
        <taxon>Bacillati</taxon>
        <taxon>Bacillota</taxon>
        <taxon>Clostridia</taxon>
        <taxon>Lachnospirales</taxon>
        <taxon>Lachnospiraceae</taxon>
        <taxon>Coprococcus</taxon>
    </lineage>
</organism>
<comment type="caution">
    <text evidence="2">The sequence shown here is derived from an EMBL/GenBank/DDBJ whole genome shotgun (WGS) entry which is preliminary data.</text>
</comment>
<dbReference type="EMBL" id="BLYL01000004">
    <property type="protein sequence ID" value="GFO94005.1"/>
    <property type="molecule type" value="Genomic_DNA"/>
</dbReference>
<feature type="transmembrane region" description="Helical" evidence="1">
    <location>
        <begin position="6"/>
        <end position="28"/>
    </location>
</feature>
<keyword evidence="1" id="KW-0812">Transmembrane</keyword>
<gene>
    <name evidence="2" type="ORF">COEU31_10510</name>
</gene>
<accession>A0AAI9K1S9</accession>